<dbReference type="Gene3D" id="2.170.130.10">
    <property type="entry name" value="TonB-dependent receptor, plug domain"/>
    <property type="match status" value="1"/>
</dbReference>
<dbReference type="RefSeq" id="WP_115169602.1">
    <property type="nucleotide sequence ID" value="NZ_UGYW01000002.1"/>
</dbReference>
<organism evidence="9 10">
    <name type="scientific">Sphingobacterium spiritivorum</name>
    <name type="common">Flavobacterium spiritivorum</name>
    <dbReference type="NCBI Taxonomy" id="258"/>
    <lineage>
        <taxon>Bacteria</taxon>
        <taxon>Pseudomonadati</taxon>
        <taxon>Bacteroidota</taxon>
        <taxon>Sphingobacteriia</taxon>
        <taxon>Sphingobacteriales</taxon>
        <taxon>Sphingobacteriaceae</taxon>
        <taxon>Sphingobacterium</taxon>
    </lineage>
</organism>
<keyword evidence="5 7" id="KW-0472">Membrane</keyword>
<dbReference type="AlphaFoldDB" id="A0A380BRE7"/>
<sequence length="1150" mass="128744">MELKSILQCPFLKWRNHILFKTEIIIKLTVLLITLLMFNTVSVSQAQTVNLKLNNVTLDEALKRIRVETGTPVMYKESTLKNTGRVNVDFKGEPLESALKILLKDQPVTYDFSEGVILILPKISSSETNPKAKSAGQQKQVQITGSVKDTLGNILSGVSIFVKNKPDIGTTTDLNGNYILKTLSTETLVFKMVGYGIQEIPLTGRLSIDVIMAPSSSEIDEVVVTAFGQRTLKESVVGAITTVNPKELRTGSSNITTALQGRVAGMISFQRSGEPGLDNADFFIRGIGSFGVNNSPLILVDNMEVTANDLARIPVDDIASFSVLKDATAAAVYGSRGANGVLLITTKMGKEGPASLNFRVDQRLSSPTERIRIADPVTWMKMQNEAYVTRDPLFERNNLYSPEKIARTALGEDPNAYPAVDWMGMLIKDNTNTQNYNLAITGGSQIAQYNVSGNLTRDFGLIKVDPLNNFNNNVDFKVYNLRSNINVNVTKTTTLTVRSLFNLQDYNGPIVGGADAFRNAIRSNPVLFQPVYRPGNEQSYIKHPMFGNAEGGQYLNSYAEVVKGYQNFKRSNILLSVEIGQQLSSLVKGLRYRGMLNITRNSFFAENRQYKPFYYEFMGYDALGSPYYNALNPDGGTEYLDYKAGGRTNAAIFRLENQFLYDQAFEKNSLSGMLLAAVQDRIEPDNATPSLLNTLPYRNVSLSGRFTYSYDKRYSAEFNFGYNGSERFASKNRWGFFPSAGVAWNVHNEKFMESFRDIVSLFKLRYTYGIVGNDVISATASRFFYLSNVELSSAAQAYTWGTPGETRRTINGININQYQNNDISWEISRQSNLGMELSLWNSSLKLSVDYFNQKRSNIVQTRASIPSTAGYSANVLANVGKYSSKGLDAELNYSKSVNQNLWFQARSTLSYATGRYDVYEEPQYEYPYLSRLGLSTTQQRGYIAERLFIDDDEVRNSPVQTFSEQVMGGDIKYLDVNKDGVINSNDMLPIGLPTTPQINYGFGLSTGYKGFDFSFFFSGMAQTSLFINPEYGGSAPFGDMNAPNAVLQVWADSYWSTSNQNPYALWPRLSINPMVNNTQTSTFWMRNGNLLRLKQVELGYELNPKFTKRYKFKKIQDIWQCNKLVQIQQLQNVGSGIGRQWARISVTENI</sequence>
<dbReference type="NCBIfam" id="TIGR04056">
    <property type="entry name" value="OMP_RagA_SusC"/>
    <property type="match status" value="1"/>
</dbReference>
<dbReference type="InterPro" id="IPR018247">
    <property type="entry name" value="EF_Hand_1_Ca_BS"/>
</dbReference>
<keyword evidence="6 7" id="KW-0998">Cell outer membrane</keyword>
<dbReference type="PROSITE" id="PS52016">
    <property type="entry name" value="TONB_DEPENDENT_REC_3"/>
    <property type="match status" value="1"/>
</dbReference>
<reference evidence="9 10" key="1">
    <citation type="submission" date="2018-06" db="EMBL/GenBank/DDBJ databases">
        <authorList>
            <consortium name="Pathogen Informatics"/>
            <person name="Doyle S."/>
        </authorList>
    </citation>
    <scope>NUCLEOTIDE SEQUENCE [LARGE SCALE GENOMIC DNA]</scope>
    <source>
        <strain evidence="9 10">NCTC11388</strain>
    </source>
</reference>
<keyword evidence="4 7" id="KW-0812">Transmembrane</keyword>
<dbReference type="InterPro" id="IPR039426">
    <property type="entry name" value="TonB-dep_rcpt-like"/>
</dbReference>
<dbReference type="Proteomes" id="UP000254893">
    <property type="component" value="Unassembled WGS sequence"/>
</dbReference>
<dbReference type="EMBL" id="UGYW01000002">
    <property type="protein sequence ID" value="SUJ04563.1"/>
    <property type="molecule type" value="Genomic_DNA"/>
</dbReference>
<evidence type="ECO:0000256" key="7">
    <source>
        <dbReference type="PROSITE-ProRule" id="PRU01360"/>
    </source>
</evidence>
<dbReference type="Pfam" id="PF07715">
    <property type="entry name" value="Plug"/>
    <property type="match status" value="1"/>
</dbReference>
<evidence type="ECO:0000256" key="5">
    <source>
        <dbReference type="ARBA" id="ARBA00023136"/>
    </source>
</evidence>
<dbReference type="InterPro" id="IPR023997">
    <property type="entry name" value="TonB-dep_OMP_SusC/RagA_CS"/>
</dbReference>
<dbReference type="Gene3D" id="3.55.50.30">
    <property type="match status" value="1"/>
</dbReference>
<comment type="similarity">
    <text evidence="7">Belongs to the TonB-dependent receptor family.</text>
</comment>
<evidence type="ECO:0000256" key="6">
    <source>
        <dbReference type="ARBA" id="ARBA00023237"/>
    </source>
</evidence>
<dbReference type="PROSITE" id="PS00018">
    <property type="entry name" value="EF_HAND_1"/>
    <property type="match status" value="1"/>
</dbReference>
<dbReference type="InterPro" id="IPR023996">
    <property type="entry name" value="TonB-dep_OMP_SusC/RagA"/>
</dbReference>
<dbReference type="InterPro" id="IPR008969">
    <property type="entry name" value="CarboxyPept-like_regulatory"/>
</dbReference>
<dbReference type="FunFam" id="2.170.130.10:FF:000003">
    <property type="entry name" value="SusC/RagA family TonB-linked outer membrane protein"/>
    <property type="match status" value="1"/>
</dbReference>
<evidence type="ECO:0000256" key="1">
    <source>
        <dbReference type="ARBA" id="ARBA00004571"/>
    </source>
</evidence>
<dbReference type="Pfam" id="PF13715">
    <property type="entry name" value="CarbopepD_reg_2"/>
    <property type="match status" value="1"/>
</dbReference>
<evidence type="ECO:0000259" key="8">
    <source>
        <dbReference type="Pfam" id="PF07715"/>
    </source>
</evidence>
<protein>
    <submittedName>
        <fullName evidence="9">TonB-linked outer membrane protein, SusC/RagA family</fullName>
    </submittedName>
</protein>
<evidence type="ECO:0000256" key="3">
    <source>
        <dbReference type="ARBA" id="ARBA00022452"/>
    </source>
</evidence>
<dbReference type="InterPro" id="IPR037066">
    <property type="entry name" value="Plug_dom_sf"/>
</dbReference>
<gene>
    <name evidence="9" type="ORF">NCTC11388_01402</name>
</gene>
<keyword evidence="2 7" id="KW-0813">Transport</keyword>
<dbReference type="InterPro" id="IPR036942">
    <property type="entry name" value="Beta-barrel_TonB_sf"/>
</dbReference>
<accession>A0A380BRE7</accession>
<keyword evidence="3 7" id="KW-1134">Transmembrane beta strand</keyword>
<dbReference type="Gene3D" id="2.40.170.20">
    <property type="entry name" value="TonB-dependent receptor, beta-barrel domain"/>
    <property type="match status" value="1"/>
</dbReference>
<dbReference type="SUPFAM" id="SSF49464">
    <property type="entry name" value="Carboxypeptidase regulatory domain-like"/>
    <property type="match status" value="1"/>
</dbReference>
<proteinExistence type="inferred from homology"/>
<comment type="subcellular location">
    <subcellularLocation>
        <location evidence="1 7">Cell outer membrane</location>
        <topology evidence="1 7">Multi-pass membrane protein</topology>
    </subcellularLocation>
</comment>
<evidence type="ECO:0000256" key="2">
    <source>
        <dbReference type="ARBA" id="ARBA00022448"/>
    </source>
</evidence>
<evidence type="ECO:0000313" key="9">
    <source>
        <dbReference type="EMBL" id="SUJ04563.1"/>
    </source>
</evidence>
<dbReference type="GO" id="GO:0009279">
    <property type="term" value="C:cell outer membrane"/>
    <property type="evidence" value="ECO:0007669"/>
    <property type="project" value="UniProtKB-SubCell"/>
</dbReference>
<name>A0A380BRE7_SPHSI</name>
<evidence type="ECO:0000256" key="4">
    <source>
        <dbReference type="ARBA" id="ARBA00022692"/>
    </source>
</evidence>
<feature type="domain" description="TonB-dependent receptor plug" evidence="8">
    <location>
        <begin position="234"/>
        <end position="341"/>
    </location>
</feature>
<evidence type="ECO:0000313" key="10">
    <source>
        <dbReference type="Proteomes" id="UP000254893"/>
    </source>
</evidence>
<dbReference type="NCBIfam" id="TIGR04057">
    <property type="entry name" value="SusC_RagA_signa"/>
    <property type="match status" value="1"/>
</dbReference>
<dbReference type="SUPFAM" id="SSF56935">
    <property type="entry name" value="Porins"/>
    <property type="match status" value="1"/>
</dbReference>
<dbReference type="InterPro" id="IPR012910">
    <property type="entry name" value="Plug_dom"/>
</dbReference>